<keyword evidence="3" id="KW-1185">Reference proteome</keyword>
<accession>A0AAE1GI25</accession>
<name>A0AAE1GI25_PETCI</name>
<evidence type="ECO:0000313" key="2">
    <source>
        <dbReference type="EMBL" id="KAK3892201.1"/>
    </source>
</evidence>
<dbReference type="EMBL" id="JAWQEG010000278">
    <property type="protein sequence ID" value="KAK3892201.1"/>
    <property type="molecule type" value="Genomic_DNA"/>
</dbReference>
<gene>
    <name evidence="2" type="ORF">Pcinc_003952</name>
</gene>
<feature type="region of interest" description="Disordered" evidence="1">
    <location>
        <begin position="294"/>
        <end position="340"/>
    </location>
</feature>
<dbReference type="InterPro" id="IPR036388">
    <property type="entry name" value="WH-like_DNA-bd_sf"/>
</dbReference>
<evidence type="ECO:0000313" key="3">
    <source>
        <dbReference type="Proteomes" id="UP001286313"/>
    </source>
</evidence>
<dbReference type="InterPro" id="IPR036390">
    <property type="entry name" value="WH_DNA-bd_sf"/>
</dbReference>
<sequence length="396" mass="44660">MDPTKPFTDFLESSLTMTESLELPEGNNISSLCRTYLGPLDTSTAVPTGSMLEGEAVGECKQTRWKGEKSGKMITSPVTSGAFGLSVAQWGEQECEMWARAVCMSAGIDHNNTHQILRVFSSLNGTQLLQVREHQLSQFLGSHLASIFYLHIQNLKRSKVKDIKKTHKPHIEAQSNESNLLPQHTSQFPSLDQYSQQQQQWKYEHYDHQHYQLSNKDYYRQGQEEGMTALTSYHQLPGASSTVTHPSLFQEDMWSLDEVDSSDLERYLPEEGSSDPLAEDLQELDLETSLLVVKDEPASSRSSSPSYVSQTPHSIPVSPPSQRHTGALDKIPTKTRRKERGPKSWEFLMRLLVEPQDQPSPSEMEDESEATFRLTQPSLVAQLWGAESRQEGFILC</sequence>
<evidence type="ECO:0000256" key="1">
    <source>
        <dbReference type="SAM" id="MobiDB-lite"/>
    </source>
</evidence>
<protein>
    <submittedName>
        <fullName evidence="2">Uncharacterized protein</fullName>
    </submittedName>
</protein>
<dbReference type="SUPFAM" id="SSF46785">
    <property type="entry name" value="Winged helix' DNA-binding domain"/>
    <property type="match status" value="1"/>
</dbReference>
<reference evidence="2" key="1">
    <citation type="submission" date="2023-10" db="EMBL/GenBank/DDBJ databases">
        <title>Genome assemblies of two species of porcelain crab, Petrolisthes cinctipes and Petrolisthes manimaculis (Anomura: Porcellanidae).</title>
        <authorList>
            <person name="Angst P."/>
        </authorList>
    </citation>
    <scope>NUCLEOTIDE SEQUENCE</scope>
    <source>
        <strain evidence="2">PB745_01</strain>
        <tissue evidence="2">Gill</tissue>
    </source>
</reference>
<dbReference type="AlphaFoldDB" id="A0AAE1GI25"/>
<dbReference type="Gene3D" id="1.10.10.10">
    <property type="entry name" value="Winged helix-like DNA-binding domain superfamily/Winged helix DNA-binding domain"/>
    <property type="match status" value="1"/>
</dbReference>
<proteinExistence type="predicted"/>
<dbReference type="Proteomes" id="UP001286313">
    <property type="component" value="Unassembled WGS sequence"/>
</dbReference>
<feature type="compositionally biased region" description="Low complexity" evidence="1">
    <location>
        <begin position="299"/>
        <end position="314"/>
    </location>
</feature>
<dbReference type="SUPFAM" id="SSF47769">
    <property type="entry name" value="SAM/Pointed domain"/>
    <property type="match status" value="1"/>
</dbReference>
<organism evidence="2 3">
    <name type="scientific">Petrolisthes cinctipes</name>
    <name type="common">Flat porcelain crab</name>
    <dbReference type="NCBI Taxonomy" id="88211"/>
    <lineage>
        <taxon>Eukaryota</taxon>
        <taxon>Metazoa</taxon>
        <taxon>Ecdysozoa</taxon>
        <taxon>Arthropoda</taxon>
        <taxon>Crustacea</taxon>
        <taxon>Multicrustacea</taxon>
        <taxon>Malacostraca</taxon>
        <taxon>Eumalacostraca</taxon>
        <taxon>Eucarida</taxon>
        <taxon>Decapoda</taxon>
        <taxon>Pleocyemata</taxon>
        <taxon>Anomura</taxon>
        <taxon>Galatheoidea</taxon>
        <taxon>Porcellanidae</taxon>
        <taxon>Petrolisthes</taxon>
    </lineage>
</organism>
<dbReference type="InterPro" id="IPR013761">
    <property type="entry name" value="SAM/pointed_sf"/>
</dbReference>
<comment type="caution">
    <text evidence="2">The sequence shown here is derived from an EMBL/GenBank/DDBJ whole genome shotgun (WGS) entry which is preliminary data.</text>
</comment>